<keyword evidence="2" id="KW-1185">Reference proteome</keyword>
<sequence>MWLAVYLDRRDCVEALLAAGADPWRPMMSGWSPGRLAAAGPHADLFPGGPGLTGAEAAAVAEAPRLRAALQDDDYVDEGGSLACVSGIDVAEAVRRLGATTLEGDHEDDEEVDVVGATDVPGGCVLHQPWGYAAQMPGVTRPLSAGTTCYGVYANPKSGNQGSITRDGEVVGSDLHPGGEPLEREPADLVLLSYLYRHDATAYACAYAGLRPTDARAVTGPPDAWLRLPRTDHRT</sequence>
<reference evidence="2" key="1">
    <citation type="journal article" date="2021" name="Curr. Microbiol.">
        <title>Complete genome of nocamycin-producing strain Saccharothrix syringae NRRL B-16468 reveals the biosynthetic potential for secondary metabolites.</title>
        <authorList>
            <person name="Mo X."/>
            <person name="Yang S."/>
        </authorList>
    </citation>
    <scope>NUCLEOTIDE SEQUENCE [LARGE SCALE GENOMIC DNA]</scope>
    <source>
        <strain evidence="2">ATCC 51364 / DSM 43886 / JCM 6844 / KCTC 9398 / NBRC 14523 / NRRL B-16468 / INA 2240</strain>
    </source>
</reference>
<evidence type="ECO:0000313" key="2">
    <source>
        <dbReference type="Proteomes" id="UP000325787"/>
    </source>
</evidence>
<protein>
    <submittedName>
        <fullName evidence="1">Ankyrin repeat domain-containing protein</fullName>
    </submittedName>
</protein>
<gene>
    <name evidence="1" type="ORF">EKG83_12545</name>
</gene>
<dbReference type="OrthoDB" id="189743at2"/>
<evidence type="ECO:0000313" key="1">
    <source>
        <dbReference type="EMBL" id="QFZ24189.1"/>
    </source>
</evidence>
<proteinExistence type="predicted"/>
<name>A0A5Q0HDL0_SACSY</name>
<accession>A0A5Q0HDL0</accession>
<dbReference type="EMBL" id="CP034550">
    <property type="protein sequence ID" value="QFZ24189.1"/>
    <property type="molecule type" value="Genomic_DNA"/>
</dbReference>
<dbReference type="Proteomes" id="UP000325787">
    <property type="component" value="Chromosome"/>
</dbReference>
<dbReference type="KEGG" id="ssyi:EKG83_12545"/>
<organism evidence="1 2">
    <name type="scientific">Saccharothrix syringae</name>
    <name type="common">Nocardiopsis syringae</name>
    <dbReference type="NCBI Taxonomy" id="103733"/>
    <lineage>
        <taxon>Bacteria</taxon>
        <taxon>Bacillati</taxon>
        <taxon>Actinomycetota</taxon>
        <taxon>Actinomycetes</taxon>
        <taxon>Pseudonocardiales</taxon>
        <taxon>Pseudonocardiaceae</taxon>
        <taxon>Saccharothrix</taxon>
    </lineage>
</organism>
<dbReference type="AlphaFoldDB" id="A0A5Q0HDL0"/>